<dbReference type="GO" id="GO:0065002">
    <property type="term" value="P:intracellular protein transmembrane transport"/>
    <property type="evidence" value="ECO:0007669"/>
    <property type="project" value="UniProtKB-UniRule"/>
</dbReference>
<keyword evidence="15" id="KW-1185">Reference proteome</keyword>
<dbReference type="GO" id="GO:0005886">
    <property type="term" value="C:plasma membrane"/>
    <property type="evidence" value="ECO:0007669"/>
    <property type="project" value="UniProtKB-SubCell"/>
</dbReference>
<dbReference type="GO" id="GO:0006605">
    <property type="term" value="P:protein targeting"/>
    <property type="evidence" value="ECO:0007669"/>
    <property type="project" value="UniProtKB-UniRule"/>
</dbReference>
<keyword evidence="5 12" id="KW-0653">Protein transport</keyword>
<dbReference type="InterPro" id="IPR022645">
    <property type="entry name" value="SecD/SecF_bac"/>
</dbReference>
<keyword evidence="4 12" id="KW-0812">Transmembrane</keyword>
<keyword evidence="7 12" id="KW-0811">Translocation</keyword>
<feature type="transmembrane region" description="Helical" evidence="12">
    <location>
        <begin position="177"/>
        <end position="196"/>
    </location>
</feature>
<keyword evidence="3 12" id="KW-1003">Cell membrane</keyword>
<dbReference type="PANTHER" id="PTHR30081:SF8">
    <property type="entry name" value="PROTEIN TRANSLOCASE SUBUNIT SECF"/>
    <property type="match status" value="1"/>
</dbReference>
<protein>
    <recommendedName>
        <fullName evidence="12">Protein-export membrane protein SecF</fullName>
    </recommendedName>
</protein>
<feature type="domain" description="Protein export membrane protein SecD/SecF C-terminal" evidence="13">
    <location>
        <begin position="105"/>
        <end position="278"/>
    </location>
</feature>
<dbReference type="Pfam" id="PF02355">
    <property type="entry name" value="SecD_SecF_C"/>
    <property type="match status" value="1"/>
</dbReference>
<dbReference type="EMBL" id="FRAR01000004">
    <property type="protein sequence ID" value="SHJ96751.1"/>
    <property type="molecule type" value="Genomic_DNA"/>
</dbReference>
<evidence type="ECO:0000259" key="13">
    <source>
        <dbReference type="Pfam" id="PF02355"/>
    </source>
</evidence>
<evidence type="ECO:0000256" key="5">
    <source>
        <dbReference type="ARBA" id="ARBA00022927"/>
    </source>
</evidence>
<dbReference type="Proteomes" id="UP000183997">
    <property type="component" value="Unassembled WGS sequence"/>
</dbReference>
<feature type="transmembrane region" description="Helical" evidence="12">
    <location>
        <begin position="148"/>
        <end position="171"/>
    </location>
</feature>
<dbReference type="InterPro" id="IPR055344">
    <property type="entry name" value="SecD_SecF_C_bact"/>
</dbReference>
<evidence type="ECO:0000256" key="10">
    <source>
        <dbReference type="ARBA" id="ARBA00060856"/>
    </source>
</evidence>
<dbReference type="Gene3D" id="1.20.1640.10">
    <property type="entry name" value="Multidrug efflux transporter AcrB transmembrane domain"/>
    <property type="match status" value="1"/>
</dbReference>
<dbReference type="PRINTS" id="PR01755">
    <property type="entry name" value="SECFTRNLCASE"/>
</dbReference>
<dbReference type="PANTHER" id="PTHR30081">
    <property type="entry name" value="PROTEIN-EXPORT MEMBRANE PROTEIN SEC"/>
    <property type="match status" value="1"/>
</dbReference>
<evidence type="ECO:0000256" key="2">
    <source>
        <dbReference type="ARBA" id="ARBA00022448"/>
    </source>
</evidence>
<comment type="similarity">
    <text evidence="12">Belongs to the SecD/SecF family. SecF subfamily.</text>
</comment>
<proteinExistence type="inferred from homology"/>
<sequence length="292" mass="32124">MFHIIKTRKIFYMISLAIIILGLGSLLTRGLNLGIDFTGGNIVELKFKNAVTVQDVRGSLEAYKLEDSQLQSGGDNTFLIRTRVLSQTESEQAIQGISEKLGGATLLRNELVGPVIGKELTRQAILALVIASVLMSLYITWRFEFLQAIAAIGGLLHDVLIMTGIASLLQIQIDSTFVAAVLTIVGYSINDTIVIFDRIRENLRMNRKEDLGELVNKSLWQTMARSINTVLTVVFVLLALLFFGGNTISNFVTLLLIGIVCGAYSSIFISGPGWYDLRRIQKDRKRAGKAAA</sequence>
<evidence type="ECO:0000256" key="9">
    <source>
        <dbReference type="ARBA" id="ARBA00059018"/>
    </source>
</evidence>
<keyword evidence="8 12" id="KW-0472">Membrane</keyword>
<comment type="similarity">
    <text evidence="11">In the N-terminal section; belongs to the SecD/SecF family. SecD subfamily.</text>
</comment>
<feature type="transmembrane region" description="Helical" evidence="12">
    <location>
        <begin position="12"/>
        <end position="31"/>
    </location>
</feature>
<dbReference type="AlphaFoldDB" id="A0A1M6NLZ9"/>
<evidence type="ECO:0000256" key="4">
    <source>
        <dbReference type="ARBA" id="ARBA00022692"/>
    </source>
</evidence>
<accession>A0A1M6NLZ9</accession>
<keyword evidence="2 12" id="KW-0813">Transport</keyword>
<dbReference type="GO" id="GO:0015450">
    <property type="term" value="F:protein-transporting ATPase activity"/>
    <property type="evidence" value="ECO:0007669"/>
    <property type="project" value="InterPro"/>
</dbReference>
<dbReference type="STRING" id="1121421.SAMN02745123_00215"/>
<gene>
    <name evidence="12" type="primary">secF</name>
    <name evidence="14" type="ORF">SAMN02745123_00215</name>
</gene>
<dbReference type="HAMAP" id="MF_01464_B">
    <property type="entry name" value="SecF_B"/>
    <property type="match status" value="1"/>
</dbReference>
<dbReference type="NCBIfam" id="TIGR00916">
    <property type="entry name" value="2A0604s01"/>
    <property type="match status" value="1"/>
</dbReference>
<evidence type="ECO:0000256" key="3">
    <source>
        <dbReference type="ARBA" id="ARBA00022475"/>
    </source>
</evidence>
<evidence type="ECO:0000256" key="8">
    <source>
        <dbReference type="ARBA" id="ARBA00023136"/>
    </source>
</evidence>
<evidence type="ECO:0000256" key="12">
    <source>
        <dbReference type="HAMAP-Rule" id="MF_01464"/>
    </source>
</evidence>
<evidence type="ECO:0000256" key="1">
    <source>
        <dbReference type="ARBA" id="ARBA00004651"/>
    </source>
</evidence>
<dbReference type="Pfam" id="PF07549">
    <property type="entry name" value="Sec_GG"/>
    <property type="match status" value="1"/>
</dbReference>
<name>A0A1M6NLZ9_9FIRM</name>
<dbReference type="NCBIfam" id="TIGR00966">
    <property type="entry name" value="transloc_SecF"/>
    <property type="match status" value="1"/>
</dbReference>
<reference evidence="15" key="1">
    <citation type="submission" date="2016-11" db="EMBL/GenBank/DDBJ databases">
        <authorList>
            <person name="Varghese N."/>
            <person name="Submissions S."/>
        </authorList>
    </citation>
    <scope>NUCLEOTIDE SEQUENCE [LARGE SCALE GENOMIC DNA]</scope>
    <source>
        <strain evidence="15">DSM 10349</strain>
    </source>
</reference>
<comment type="subunit">
    <text evidence="12">Forms a complex with SecD. Part of the essential Sec protein translocation apparatus which comprises SecA, SecYEG and auxiliary proteins SecDF. Other proteins may also be involved.</text>
</comment>
<dbReference type="InterPro" id="IPR022813">
    <property type="entry name" value="SecD/SecF_arch_bac"/>
</dbReference>
<comment type="function">
    <text evidence="9 12">Part of the Sec protein translocase complex. Interacts with the SecYEG preprotein conducting channel. SecDF uses the proton motive force (PMF) to complete protein translocation after the ATP-dependent function of SecA.</text>
</comment>
<evidence type="ECO:0000256" key="6">
    <source>
        <dbReference type="ARBA" id="ARBA00022989"/>
    </source>
</evidence>
<comment type="similarity">
    <text evidence="10">In the C-terminal section; belongs to the SecD/SecF family. SecF subfamily.</text>
</comment>
<evidence type="ECO:0000256" key="11">
    <source>
        <dbReference type="ARBA" id="ARBA00061053"/>
    </source>
</evidence>
<dbReference type="FunFam" id="1.20.1640.10:FF:000024">
    <property type="entry name" value="Multifunctional fusion protein"/>
    <property type="match status" value="1"/>
</dbReference>
<comment type="subcellular location">
    <subcellularLocation>
        <location evidence="1 12">Cell membrane</location>
        <topology evidence="1 12">Multi-pass membrane protein</topology>
    </subcellularLocation>
</comment>
<dbReference type="InterPro" id="IPR048634">
    <property type="entry name" value="SecD_SecF_C"/>
</dbReference>
<dbReference type="InterPro" id="IPR005665">
    <property type="entry name" value="SecF_bac"/>
</dbReference>
<keyword evidence="6 12" id="KW-1133">Transmembrane helix</keyword>
<organism evidence="14 15">
    <name type="scientific">Desulforamulus aeronauticus DSM 10349</name>
    <dbReference type="NCBI Taxonomy" id="1121421"/>
    <lineage>
        <taxon>Bacteria</taxon>
        <taxon>Bacillati</taxon>
        <taxon>Bacillota</taxon>
        <taxon>Clostridia</taxon>
        <taxon>Eubacteriales</taxon>
        <taxon>Peptococcaceae</taxon>
        <taxon>Desulforamulus</taxon>
    </lineage>
</organism>
<evidence type="ECO:0000313" key="15">
    <source>
        <dbReference type="Proteomes" id="UP000183997"/>
    </source>
</evidence>
<dbReference type="OrthoDB" id="9805019at2"/>
<evidence type="ECO:0000256" key="7">
    <source>
        <dbReference type="ARBA" id="ARBA00023010"/>
    </source>
</evidence>
<feature type="transmembrane region" description="Helical" evidence="12">
    <location>
        <begin position="124"/>
        <end position="141"/>
    </location>
</feature>
<feature type="transmembrane region" description="Helical" evidence="12">
    <location>
        <begin position="251"/>
        <end position="275"/>
    </location>
</feature>
<dbReference type="GO" id="GO:0043952">
    <property type="term" value="P:protein transport by the Sec complex"/>
    <property type="evidence" value="ECO:0007669"/>
    <property type="project" value="UniProtKB-UniRule"/>
</dbReference>
<dbReference type="SUPFAM" id="SSF82866">
    <property type="entry name" value="Multidrug efflux transporter AcrB transmembrane domain"/>
    <property type="match status" value="1"/>
</dbReference>
<feature type="transmembrane region" description="Helical" evidence="12">
    <location>
        <begin position="227"/>
        <end position="245"/>
    </location>
</feature>
<dbReference type="RefSeq" id="WP_072910423.1">
    <property type="nucleotide sequence ID" value="NZ_FRAR01000004.1"/>
</dbReference>
<dbReference type="InterPro" id="IPR022646">
    <property type="entry name" value="SecD/SecF_CS"/>
</dbReference>
<evidence type="ECO:0000313" key="14">
    <source>
        <dbReference type="EMBL" id="SHJ96751.1"/>
    </source>
</evidence>